<dbReference type="RefSeq" id="WP_166588428.1">
    <property type="nucleotide sequence ID" value="NZ_WWEO01000045.1"/>
</dbReference>
<dbReference type="PANTHER" id="PTHR10963">
    <property type="entry name" value="GLYCOSYL HYDROLASE-RELATED"/>
    <property type="match status" value="1"/>
</dbReference>
<evidence type="ECO:0000313" key="4">
    <source>
        <dbReference type="EMBL" id="NCD72487.1"/>
    </source>
</evidence>
<evidence type="ECO:0000256" key="2">
    <source>
        <dbReference type="SAM" id="SignalP"/>
    </source>
</evidence>
<dbReference type="SUPFAM" id="SSF49899">
    <property type="entry name" value="Concanavalin A-like lectins/glucanases"/>
    <property type="match status" value="1"/>
</dbReference>
<evidence type="ECO:0000313" key="5">
    <source>
        <dbReference type="Proteomes" id="UP000638732"/>
    </source>
</evidence>
<organism evidence="4 5">
    <name type="scientific">Mucilaginibacter agri</name>
    <dbReference type="NCBI Taxonomy" id="2695265"/>
    <lineage>
        <taxon>Bacteria</taxon>
        <taxon>Pseudomonadati</taxon>
        <taxon>Bacteroidota</taxon>
        <taxon>Sphingobacteriia</taxon>
        <taxon>Sphingobacteriales</taxon>
        <taxon>Sphingobacteriaceae</taxon>
        <taxon>Mucilaginibacter</taxon>
    </lineage>
</organism>
<dbReference type="PANTHER" id="PTHR10963:SF55">
    <property type="entry name" value="GLYCOSIDE HYDROLASE FAMILY 16 PROTEIN"/>
    <property type="match status" value="1"/>
</dbReference>
<protein>
    <submittedName>
        <fullName evidence="4">Family 16 glycosylhydrolase</fullName>
    </submittedName>
</protein>
<evidence type="ECO:0000256" key="1">
    <source>
        <dbReference type="ARBA" id="ARBA00006865"/>
    </source>
</evidence>
<dbReference type="PROSITE" id="PS51762">
    <property type="entry name" value="GH16_2"/>
    <property type="match status" value="1"/>
</dbReference>
<gene>
    <name evidence="4" type="ORF">GSY63_24185</name>
</gene>
<keyword evidence="2" id="KW-0732">Signal</keyword>
<dbReference type="Pfam" id="PF00722">
    <property type="entry name" value="Glyco_hydro_16"/>
    <property type="match status" value="1"/>
</dbReference>
<dbReference type="Gene3D" id="2.60.120.200">
    <property type="match status" value="1"/>
</dbReference>
<reference evidence="4" key="2">
    <citation type="submission" date="2020-10" db="EMBL/GenBank/DDBJ databases">
        <title>Mucilaginibacter sp. nov., isolated from soil.</title>
        <authorList>
            <person name="Jeon C.O."/>
        </authorList>
    </citation>
    <scope>NUCLEOTIDE SEQUENCE</scope>
    <source>
        <strain evidence="4">R11</strain>
    </source>
</reference>
<comment type="similarity">
    <text evidence="1">Belongs to the glycosyl hydrolase 16 family.</text>
</comment>
<feature type="signal peptide" evidence="2">
    <location>
        <begin position="1"/>
        <end position="19"/>
    </location>
</feature>
<dbReference type="InterPro" id="IPR013320">
    <property type="entry name" value="ConA-like_dom_sf"/>
</dbReference>
<dbReference type="InterPro" id="IPR000757">
    <property type="entry name" value="Beta-glucanase-like"/>
</dbReference>
<comment type="caution">
    <text evidence="4">The sequence shown here is derived from an EMBL/GenBank/DDBJ whole genome shotgun (WGS) entry which is preliminary data.</text>
</comment>
<dbReference type="AlphaFoldDB" id="A0A966DWG4"/>
<dbReference type="GO" id="GO:0004553">
    <property type="term" value="F:hydrolase activity, hydrolyzing O-glycosyl compounds"/>
    <property type="evidence" value="ECO:0007669"/>
    <property type="project" value="InterPro"/>
</dbReference>
<dbReference type="Proteomes" id="UP000638732">
    <property type="component" value="Unassembled WGS sequence"/>
</dbReference>
<dbReference type="GO" id="GO:0005975">
    <property type="term" value="P:carbohydrate metabolic process"/>
    <property type="evidence" value="ECO:0007669"/>
    <property type="project" value="InterPro"/>
</dbReference>
<dbReference type="InterPro" id="IPR050546">
    <property type="entry name" value="Glycosyl_Hydrlase_16"/>
</dbReference>
<feature type="chain" id="PRO_5036872105" evidence="2">
    <location>
        <begin position="20"/>
        <end position="281"/>
    </location>
</feature>
<keyword evidence="5" id="KW-1185">Reference proteome</keyword>
<accession>A0A966DWG4</accession>
<evidence type="ECO:0000259" key="3">
    <source>
        <dbReference type="PROSITE" id="PS51762"/>
    </source>
</evidence>
<proteinExistence type="inferred from homology"/>
<dbReference type="EMBL" id="WWEO01000045">
    <property type="protein sequence ID" value="NCD72487.1"/>
    <property type="molecule type" value="Genomic_DNA"/>
</dbReference>
<sequence>MCRFLVGVLLIAFCWPTMANGQEKENEAGKYKLVWADEFNNEGAPDSANWNYEHGFVRNNEQQWYQKQNAVCHKGLLMIEARRENFPNPNYAEGNKNWKNNRKFIDYTSSSINTSSLHSWQYGRFTMRARIPVKPGMWPAFWALGVNKPWPSNGEIDIMEYYQGNLLANIAIGTDKPYKAKWYSTKRPIDSLDKNWASKFHIWRMDWDSEQISLYVDDTLLSRAAVKDLVNQDGSGFNPFMQPQYILLNLAVGGDNGGDPTTTKFPQRYEIDYVRVYQKAK</sequence>
<dbReference type="CDD" id="cd08023">
    <property type="entry name" value="GH16_laminarinase_like"/>
    <property type="match status" value="1"/>
</dbReference>
<name>A0A966DWG4_9SPHI</name>
<reference evidence="4" key="1">
    <citation type="submission" date="2020-01" db="EMBL/GenBank/DDBJ databases">
        <authorList>
            <person name="Seo Y.L."/>
        </authorList>
    </citation>
    <scope>NUCLEOTIDE SEQUENCE</scope>
    <source>
        <strain evidence="4">R11</strain>
    </source>
</reference>
<feature type="domain" description="GH16" evidence="3">
    <location>
        <begin position="37"/>
        <end position="281"/>
    </location>
</feature>